<dbReference type="AlphaFoldDB" id="A0A183AJJ5"/>
<sequence>MDQPSTDGMDVFLVQGSSGLIILSGVHVRDEFLRALEVYVPRLTLNDQADAVFRLGNAAVRNSNLTKGGFLFSGVGDFMA</sequence>
<evidence type="ECO:0000313" key="3">
    <source>
        <dbReference type="WBParaSite" id="ECPE_0000714501-mRNA-1"/>
    </source>
</evidence>
<name>A0A183AJJ5_9TREM</name>
<accession>A0A183AJJ5</accession>
<evidence type="ECO:0000313" key="1">
    <source>
        <dbReference type="EMBL" id="VDP80244.1"/>
    </source>
</evidence>
<dbReference type="EMBL" id="UZAN01044204">
    <property type="protein sequence ID" value="VDP80244.1"/>
    <property type="molecule type" value="Genomic_DNA"/>
</dbReference>
<gene>
    <name evidence="1" type="ORF">ECPE_LOCUS7130</name>
</gene>
<dbReference type="Proteomes" id="UP000272942">
    <property type="component" value="Unassembled WGS sequence"/>
</dbReference>
<reference evidence="1 2" key="2">
    <citation type="submission" date="2018-11" db="EMBL/GenBank/DDBJ databases">
        <authorList>
            <consortium name="Pathogen Informatics"/>
        </authorList>
    </citation>
    <scope>NUCLEOTIDE SEQUENCE [LARGE SCALE GENOMIC DNA]</scope>
    <source>
        <strain evidence="1 2">Egypt</strain>
    </source>
</reference>
<keyword evidence="2" id="KW-1185">Reference proteome</keyword>
<reference evidence="3" key="1">
    <citation type="submission" date="2016-06" db="UniProtKB">
        <authorList>
            <consortium name="WormBaseParasite"/>
        </authorList>
    </citation>
    <scope>IDENTIFICATION</scope>
</reference>
<dbReference type="WBParaSite" id="ECPE_0000714501-mRNA-1">
    <property type="protein sequence ID" value="ECPE_0000714501-mRNA-1"/>
    <property type="gene ID" value="ECPE_0000714501"/>
</dbReference>
<proteinExistence type="predicted"/>
<organism evidence="3">
    <name type="scientific">Echinostoma caproni</name>
    <dbReference type="NCBI Taxonomy" id="27848"/>
    <lineage>
        <taxon>Eukaryota</taxon>
        <taxon>Metazoa</taxon>
        <taxon>Spiralia</taxon>
        <taxon>Lophotrochozoa</taxon>
        <taxon>Platyhelminthes</taxon>
        <taxon>Trematoda</taxon>
        <taxon>Digenea</taxon>
        <taxon>Plagiorchiida</taxon>
        <taxon>Echinostomata</taxon>
        <taxon>Echinostomatoidea</taxon>
        <taxon>Echinostomatidae</taxon>
        <taxon>Echinostoma</taxon>
    </lineage>
</organism>
<evidence type="ECO:0000313" key="2">
    <source>
        <dbReference type="Proteomes" id="UP000272942"/>
    </source>
</evidence>
<protein>
    <submittedName>
        <fullName evidence="3">NAGPA domain-containing protein</fullName>
    </submittedName>
</protein>